<dbReference type="InterPro" id="IPR058055">
    <property type="entry name" value="PA-PLA1"/>
</dbReference>
<dbReference type="GeneID" id="9810721"/>
<feature type="region of interest" description="Disordered" evidence="2">
    <location>
        <begin position="31"/>
        <end position="57"/>
    </location>
</feature>
<evidence type="ECO:0000313" key="5">
    <source>
        <dbReference type="Proteomes" id="UP000483820"/>
    </source>
</evidence>
<dbReference type="PANTHER" id="PTHR23509">
    <property type="entry name" value="PA-PL1 PHOSPHOLIPASE FAMILY"/>
    <property type="match status" value="1"/>
</dbReference>
<dbReference type="CTD" id="9810721"/>
<dbReference type="GO" id="GO:0004620">
    <property type="term" value="F:phospholipase activity"/>
    <property type="evidence" value="ECO:0007669"/>
    <property type="project" value="TreeGrafter"/>
</dbReference>
<dbReference type="PANTHER" id="PTHR23509:SF10">
    <property type="entry name" value="LD21067P"/>
    <property type="match status" value="1"/>
</dbReference>
<dbReference type="PROSITE" id="PS51043">
    <property type="entry name" value="DDHD"/>
    <property type="match status" value="1"/>
</dbReference>
<dbReference type="GO" id="GO:0005737">
    <property type="term" value="C:cytoplasm"/>
    <property type="evidence" value="ECO:0007669"/>
    <property type="project" value="TreeGrafter"/>
</dbReference>
<sequence>MDNNLPGANPNNPDVPNIATLSIGRIAHDSRTIGNDSVEQNTENAAEADVTDQEMYDGPDTVKTVEQEHREASKKWSGEVIEAEPKNYIFVIVPEIKNFKCKEVRWVYKDSDKHIPFNGKDSLLMEIKYRADKGLTLDDEAIEVFKNKMGHVKVKRDPITAGESKPSIENGKLLVLEKMYSVNEDNTRIEAIHWKNDSKEILRGCFFTCDGKVIDAEIADRIVEHLNDFKKTIYEKAKENPNTDLKNSRPGPLRLEDHKVVIEWNSLSFITIKQEDKFPRELNRHFEEADIKDKSVKVEHLVFVVHGVGHDKEHLVRECARDLQKSVDNVKKSGGIFFLPIHWRLKFVHNGHKCDENCNKEYVSKVLNFPGASKFFEEAMLYTCTIHAPQIQKIVIEELNRNYKIFMESRNSKFNGSISIFAHSLGSVISYDILKADIDAFEKEVEGQLKFNIKRFFAVGSPLKRYLELAGKEGEDFRITSAEMEIHNIYHPTDGIAQPLDPERDPVEIPNAQQTSSWIYKIVEAVYNFVKNLVSKKANRQADTDDEEQNSYHIDHVLENEKQLRKVYSHSTYWSHEGVARHLVNSLYKKECTYATIDVPVVEKSSETSKVEEKITENCQEPVTINNQEKGEENSCADPDLIEKVAQRHEPISLDIEAIAADN</sequence>
<gene>
    <name evidence="4" type="ORF">GCK72_011713</name>
</gene>
<proteinExistence type="inferred from homology"/>
<name>A0A6A5H8C3_CAERE</name>
<evidence type="ECO:0000256" key="2">
    <source>
        <dbReference type="SAM" id="MobiDB-lite"/>
    </source>
</evidence>
<reference evidence="4 5" key="1">
    <citation type="submission" date="2019-12" db="EMBL/GenBank/DDBJ databases">
        <title>Chromosome-level assembly of the Caenorhabditis remanei genome.</title>
        <authorList>
            <person name="Teterina A.A."/>
            <person name="Willis J.H."/>
            <person name="Phillips P.C."/>
        </authorList>
    </citation>
    <scope>NUCLEOTIDE SEQUENCE [LARGE SCALE GENOMIC DNA]</scope>
    <source>
        <strain evidence="4 5">PX506</strain>
        <tissue evidence="4">Whole organism</tissue>
    </source>
</reference>
<dbReference type="EMBL" id="WUAV01000003">
    <property type="protein sequence ID" value="KAF1763447.1"/>
    <property type="molecule type" value="Genomic_DNA"/>
</dbReference>
<accession>A0A6A5H8C3</accession>
<evidence type="ECO:0000313" key="4">
    <source>
        <dbReference type="EMBL" id="KAF1763447.1"/>
    </source>
</evidence>
<dbReference type="InterPro" id="IPR004177">
    <property type="entry name" value="DDHD_dom"/>
</dbReference>
<feature type="domain" description="DDHD" evidence="3">
    <location>
        <begin position="449"/>
        <end position="589"/>
    </location>
</feature>
<dbReference type="SMART" id="SM01127">
    <property type="entry name" value="DDHD"/>
    <property type="match status" value="1"/>
</dbReference>
<dbReference type="GO" id="GO:0046872">
    <property type="term" value="F:metal ion binding"/>
    <property type="evidence" value="ECO:0007669"/>
    <property type="project" value="InterPro"/>
</dbReference>
<comment type="similarity">
    <text evidence="1">Belongs to the PA-PLA1 family.</text>
</comment>
<dbReference type="Proteomes" id="UP000483820">
    <property type="component" value="Chromosome III"/>
</dbReference>
<evidence type="ECO:0000259" key="3">
    <source>
        <dbReference type="PROSITE" id="PS51043"/>
    </source>
</evidence>
<organism evidence="4 5">
    <name type="scientific">Caenorhabditis remanei</name>
    <name type="common">Caenorhabditis vulgaris</name>
    <dbReference type="NCBI Taxonomy" id="31234"/>
    <lineage>
        <taxon>Eukaryota</taxon>
        <taxon>Metazoa</taxon>
        <taxon>Ecdysozoa</taxon>
        <taxon>Nematoda</taxon>
        <taxon>Chromadorea</taxon>
        <taxon>Rhabditida</taxon>
        <taxon>Rhabditina</taxon>
        <taxon>Rhabditomorpha</taxon>
        <taxon>Rhabditoidea</taxon>
        <taxon>Rhabditidae</taxon>
        <taxon>Peloderinae</taxon>
        <taxon>Caenorhabditis</taxon>
    </lineage>
</organism>
<dbReference type="RefSeq" id="XP_003093817.2">
    <property type="nucleotide sequence ID" value="XM_003093769.2"/>
</dbReference>
<protein>
    <recommendedName>
        <fullName evidence="3">DDHD domain-containing protein</fullName>
    </recommendedName>
</protein>
<feature type="compositionally biased region" description="Polar residues" evidence="2">
    <location>
        <begin position="32"/>
        <end position="44"/>
    </location>
</feature>
<evidence type="ECO:0000256" key="1">
    <source>
        <dbReference type="ARBA" id="ARBA00038464"/>
    </source>
</evidence>
<dbReference type="AlphaFoldDB" id="A0A6A5H8C3"/>
<dbReference type="KEGG" id="crq:GCK72_011713"/>
<comment type="caution">
    <text evidence="4">The sequence shown here is derived from an EMBL/GenBank/DDBJ whole genome shotgun (WGS) entry which is preliminary data.</text>
</comment>